<evidence type="ECO:0000256" key="1">
    <source>
        <dbReference type="SAM" id="MobiDB-lite"/>
    </source>
</evidence>
<evidence type="ECO:0000313" key="5">
    <source>
        <dbReference type="EMBL" id="KAG8228088.1"/>
    </source>
</evidence>
<feature type="domain" description="Bridge-like lipid transfer protein family member 1 N-terminal" evidence="2">
    <location>
        <begin position="6"/>
        <end position="386"/>
    </location>
</feature>
<feature type="region of interest" description="Disordered" evidence="1">
    <location>
        <begin position="3292"/>
        <end position="3312"/>
    </location>
</feature>
<feature type="region of interest" description="Disordered" evidence="1">
    <location>
        <begin position="1677"/>
        <end position="1701"/>
    </location>
</feature>
<feature type="compositionally biased region" description="Polar residues" evidence="1">
    <location>
        <begin position="2526"/>
        <end position="2535"/>
    </location>
</feature>
<reference evidence="5" key="1">
    <citation type="submission" date="2013-04" db="EMBL/GenBank/DDBJ databases">
        <authorList>
            <person name="Qu J."/>
            <person name="Murali S.C."/>
            <person name="Bandaranaike D."/>
            <person name="Bellair M."/>
            <person name="Blankenburg K."/>
            <person name="Chao H."/>
            <person name="Dinh H."/>
            <person name="Doddapaneni H."/>
            <person name="Downs B."/>
            <person name="Dugan-Rocha S."/>
            <person name="Elkadiri S."/>
            <person name="Gnanaolivu R.D."/>
            <person name="Hernandez B."/>
            <person name="Javaid M."/>
            <person name="Jayaseelan J.C."/>
            <person name="Lee S."/>
            <person name="Li M."/>
            <person name="Ming W."/>
            <person name="Munidasa M."/>
            <person name="Muniz J."/>
            <person name="Nguyen L."/>
            <person name="Ongeri F."/>
            <person name="Osuji N."/>
            <person name="Pu L.-L."/>
            <person name="Puazo M."/>
            <person name="Qu C."/>
            <person name="Quiroz J."/>
            <person name="Raj R."/>
            <person name="Weissenberger G."/>
            <person name="Xin Y."/>
            <person name="Zou X."/>
            <person name="Han Y."/>
            <person name="Richards S."/>
            <person name="Worley K."/>
            <person name="Muzny D."/>
            <person name="Gibbs R."/>
        </authorList>
    </citation>
    <scope>NUCLEOTIDE SEQUENCE</scope>
    <source>
        <strain evidence="5">Sampled in the wild</strain>
    </source>
</reference>
<feature type="compositionally biased region" description="Basic residues" evidence="1">
    <location>
        <begin position="2475"/>
        <end position="2487"/>
    </location>
</feature>
<feature type="region of interest" description="Disordered" evidence="1">
    <location>
        <begin position="4294"/>
        <end position="4329"/>
    </location>
</feature>
<feature type="compositionally biased region" description="Low complexity" evidence="1">
    <location>
        <begin position="4165"/>
        <end position="4178"/>
    </location>
</feature>
<feature type="compositionally biased region" description="Polar residues" evidence="1">
    <location>
        <begin position="3554"/>
        <end position="3569"/>
    </location>
</feature>
<dbReference type="OrthoDB" id="10051416at2759"/>
<dbReference type="InterPro" id="IPR047104">
    <property type="entry name" value="BLTP1_N"/>
</dbReference>
<feature type="compositionally biased region" description="Polar residues" evidence="1">
    <location>
        <begin position="4319"/>
        <end position="4329"/>
    </location>
</feature>
<evidence type="ECO:0000259" key="2">
    <source>
        <dbReference type="Pfam" id="PF20413"/>
    </source>
</evidence>
<dbReference type="PANTHER" id="PTHR31640:SF1">
    <property type="entry name" value="BRIDGE-LIKE LIPID TRANSFER PROTEIN FAMILY MEMBER 1"/>
    <property type="match status" value="1"/>
</dbReference>
<feature type="region of interest" description="Disordered" evidence="1">
    <location>
        <begin position="1811"/>
        <end position="1835"/>
    </location>
</feature>
<feature type="compositionally biased region" description="Low complexity" evidence="1">
    <location>
        <begin position="3292"/>
        <end position="3304"/>
    </location>
</feature>
<feature type="region of interest" description="Disordered" evidence="1">
    <location>
        <begin position="3890"/>
        <end position="3935"/>
    </location>
</feature>
<feature type="non-terminal residue" evidence="5">
    <location>
        <position position="1"/>
    </location>
</feature>
<evidence type="ECO:0000259" key="4">
    <source>
        <dbReference type="Pfam" id="PF25040"/>
    </source>
</evidence>
<feature type="domain" description="Bridge-like lipid transfer protein family member 1 C-terminal" evidence="4">
    <location>
        <begin position="4248"/>
        <end position="4295"/>
    </location>
</feature>
<feature type="domain" description="Bridge-like lipid transfer protein family member 1 middle region" evidence="3">
    <location>
        <begin position="2004"/>
        <end position="2352"/>
    </location>
</feature>
<feature type="compositionally biased region" description="Basic and acidic residues" evidence="1">
    <location>
        <begin position="2156"/>
        <end position="2165"/>
    </location>
</feature>
<evidence type="ECO:0000259" key="3">
    <source>
        <dbReference type="Pfam" id="PF25039"/>
    </source>
</evidence>
<feature type="region of interest" description="Disordered" evidence="1">
    <location>
        <begin position="2060"/>
        <end position="2090"/>
    </location>
</feature>
<dbReference type="PANTHER" id="PTHR31640">
    <property type="entry name" value="TRANSMEMBRANE PROTEIN KIAA1109"/>
    <property type="match status" value="1"/>
</dbReference>
<feature type="region of interest" description="Disordered" evidence="1">
    <location>
        <begin position="1467"/>
        <end position="1523"/>
    </location>
</feature>
<dbReference type="InterPro" id="IPR056741">
    <property type="entry name" value="BLTP1_M"/>
</dbReference>
<feature type="compositionally biased region" description="Polar residues" evidence="1">
    <location>
        <begin position="4202"/>
        <end position="4215"/>
    </location>
</feature>
<feature type="domain" description="Bridge-like lipid transfer protein family member 1 C-terminal" evidence="4">
    <location>
        <begin position="3469"/>
        <end position="3506"/>
    </location>
</feature>
<dbReference type="InterPro" id="IPR056742">
    <property type="entry name" value="BLTP1_C"/>
</dbReference>
<dbReference type="Pfam" id="PF25039">
    <property type="entry name" value="BLTP1_M"/>
    <property type="match status" value="3"/>
</dbReference>
<feature type="region of interest" description="Disordered" evidence="1">
    <location>
        <begin position="3317"/>
        <end position="3336"/>
    </location>
</feature>
<feature type="region of interest" description="Disordered" evidence="1">
    <location>
        <begin position="1211"/>
        <end position="1234"/>
    </location>
</feature>
<feature type="compositionally biased region" description="Polar residues" evidence="1">
    <location>
        <begin position="4470"/>
        <end position="4479"/>
    </location>
</feature>
<dbReference type="Pfam" id="PF20413">
    <property type="entry name" value="BLTP1_N"/>
    <property type="match status" value="1"/>
</dbReference>
<sequence length="4493" mass="487825">MDLVSPGSFTWSALAGKIMFRDVVYITNDYSVRVQDGWLIFRWWRAYVPKDVSEDLSHSDTRLSLMLNGFELHTYNRSSLYARLEKLFGLDSQLYTPDDPGGGDDNVEEGERERSGRSSVERAVAASGADLSRSWRDLIPVIKVDVSSGRVVFGNRLVPTTLSINVEEAHFVYSTKPAASRLDHFMHFVKCKAENFKVILAPSPKYTGMVDDPPRYMGEGFVVLSSNNVELYYYMDEPGLVPEEPEMLQLANGDIVESAPPIWGMDIKCGKGTDFSYGPWADRQREHLFKFFFPNDCQPLKVIERSREEIVCLVIFFYVQFCIFHNLFQDSKTFFQETNAVHVNVGPGSYLEVTMPWIVQQDGYTTKITGQLLHLEATTSLQLLHLVDMVNDWASKARPDILHFVPYTWKLSLILKEFEVISVCNEYNWIDCSSQNQENTLIAFCGDLFDLSFDLPFTDFLPQTVPLRFWIQGESVDLSLYLPEVHSSRSVLLALDKNAKILGRDVNKTGQQRENTHTWRNVCQKSAGWVDCWSVQIVALSINYTYHPTPPLGPPPQADITTPEKEEILLSPMRFPRAPRKSPLQWAAQHVQDGPQSFDPTTLPPDKVSLELELSPSVLLLYGSWLRNFMHLKENIFGDDQTFTDMQQSHSATVGSTSGGSVGPGGTGRMSDDDEDEKQTQFDPRLYRPLEVAVSVTLHDVRAHLVKNCGEDDPPCPVILLERFGFEMKKGYRETKLQLLLSPATLLSCDQIPSRNGKDSHLEQGHLMLSGLQVRGHAMFSDEGRSLDEETLEYAWLLELQLGKLNGKLTTPQLYHLVTSLETFALLLTDSENTLRSASIAPMAHKPGTQNTKSKPQASSVHGFESGPNPTAGGSPLNRGSSLVTGMHSSEKGGSGGGAETQRTAKPDTAPTTVPNPNLLHPPLATMPSLSSSSCASSSGGCGTGEGASGNRLQQPLQRGDSEKTFNLDVEQGVNRNIKSGVTGMIPMVQIRQFISTGGGFGSGNGTSGLQGGAKVPPSFTRMNSDCGVSGLSMTSTPLNNHDMWLEVGIVNFGPLIVEAAISPPNLQEGAHQIQQKTLLNQKVNLQKLYNCSLFYRYLKLHDEKMKKLWFLWDGKVGGSTSRFGGKGRKCGCTGGCAFFGTNRNGPKFFTPSRHDVQEGINIAAFRIHGPNKDPGFGQSILHEGQLIFHTPPYGSQDVSLQEPSRWDIATQAQEPSPRVSRESHAGKCSDSAGNILDKDIKARESTATPSPIGQVHSDKQPLGRRFSCTSAGGVVPSTDVTSAAKDVPYARLLDSPALPPKLDSDSRLDVPETVVVEVPKSSCSDSKLSVDYFGAHTAKEVPLPPTTVVTTAPPVTSTAQPTAVVSPQQQRVRDTNGSIVNTSDSHHSLTAAEIEAEISQKVQRTVSMSSENHSEAFFSADEDPNTMAAGAAPSTSTVSGIVTWPVGRSVGAAERKFPSEMSIAMGAESPSPAERSGSQPHAVPHPRLSSHCSDHEIHTPEHRAQKGENNLKTSSSRMPESGEVRLRVSGSAFPFSEQPGDVEVSDVDIPEDLKGLGSIFARPESGLDSSSDSHSVSSTSFISAVSSQEDMTLVNLHMQVNKPIIDSPLLMSCYVNHLSQVKCTNWSQCSLPPGCDAFSVPLFQRFENGKLHYIGGTKVPHFETVTEGFTSLKMVGRRKGEHSDTGTASPPPLSASGKSPTRAYAWDTMTYLPAEPDVEPETDYDDELISQATENGTKISLIVKLKGDMDVMVCPLVLESLQRFVDALTPMVSSLHPLTVLNRLHAGCISRVEAANILKKEQSAYLSQLQQQPGSRGGTAERAKEASSKNSKVDGVKNHSLMPGVYEESISTQTQGTIMLPKVNITLLQTSVVEEIISFSALDNLRDLTCVSLFAVCFNDLTAQFYVSKQAREVVHTFHRPAPVLRRRGGGGGLFPSYGSGGNVGWASGAARAAVSAGIGDQKKLAGKVIGRGGGSGAGGGASGGNSDWPTQGEAVHIETSEKQQEEVVVSLNISHIHSQLRRLRNESSILKQAVVTAIPAQHSRVLFTCTRIPSPLKIDRQSSVGDTPNSLGRHSHRESTSKGNENFPTSFVAANSGNGEDRLGFIMFECGFEGVSLKVVKRSQFVRGGTGSSSQWSDDLESILGIDAGIGQDGKVHKQKDQGRNTAEGEPLGKNDATEGDGGGENVGIGAKHEPGSGNASSCVMEFKTVWFNFAAPPRAPITRKLDYTSTASPAINAWLNPSNRFAIRTVHMLRTKYRRSTGVVACLMAEALDVQGINMPPKSRYGRLTPLAKTLQEDPSCQLCNVLQKYVLQTDLASIEANLKDGELPLLSTLRQGVIVLSRQWKNVLYTPLLLEHNYKSSGHLKPLNVAIRIPPTMDEEYLLTDGELSGEECEVTDECTMLLNAEGGSMHRLKNQDKLGRPEEPTPSPNIVGQHNSEYLFHQPLNSTTSPPSNPRSMHVMPNIRGPPIGQRRRRRQRRRATRKEKVLQQQKSADEILINVRDASNFKSPVCSPRMGESHEGLTTGSSSSGAHDVDDPAYGAEGDEDGECDDDSLDGGESGAHFPSPLARNVSGTENEDLYTWMSKQQEFMKPNPTRVAAAAEEERQKLKGNWDSKLNTMTTEETVDESTMMPNGPSNIPIANYSSSLHLLDAHLIFEPLLTCLGVMPGQISAGSVGAAAESASKDGMTGYPTSKSAPFENWGSNISIAGSMDTMRIDIVVSECGKGNLGTEKRKSGPSKTNGEFGKKGHGKFRLDIPSEMPAFLCEKIGVELDLRKLADTSVDDLVQKHNVLYISRGQLRKHTSTLLNFSVDIRYISQQVNMPLLRLLHQISNMYQNVKETQMELRGQQQQMHSILPHPPPPPQLSGIIDAKNGSSSDLQENAALYEDGTIDPVKMATLTPTLGLSNSTSIPKGLSPSASLKSRPQSFAQKFRSTTGYMNLSEAVTTPTFGTSPTASRMDIPPIPSQSLHHSLPHPHHHHYPLPSPVPPASLSSLGLSHDDMSLHATMTAEPPVISEQPLLKMPEPPVPPKIMKTQIPSSPQAQPPPMAPPHCWKTIYYLLDLYATMPETKTITHRFSMAPADISEGYKGNRKYDILTEVKSSEDVEKGLGDGGVSVAAETSSHGHTPQLSENRHHQLGALVSSGMRERTRLVVFGVARIQRTRLLATLSGLKLEAEISSLQASLTCRRKSRPASLECSLAGQVGRTMIVLLEGVAPNQQTVVKVTVGKSQALYSSLSRRYKDKNSGLLTVGPVCIDIPQHPVALHGMMTRGSKQLSSTLQELRVTRSSSRISRGGTISEETVGNATVPDLGAAPAPAAPSTTAANTFTSPRHFPQQTVSSLLATPTHREREVEPETSHLLQPLVMQFSIILQSLRITAALLPSLQAQYKMDQVNSTGVTGSKAKFTIDLPQHSLSFTTKLQVTEANLPSAASIELPKVHVMAEYVQDGSNPPEAQFADGVILRQGSYLSAVAEIGVFEHSLTTDLLNHLVFVQKVFMKRIQLTATTPTNSAVRLETGAVEFQLSNRVQNVSTAPMSSGHSHSRPRPQRQPNVSEDNIPSSGNVRSGPAPGSTNVGNSGPASMKIFGKAQVDVNLSLGQLIKNVMFEEAEPEFQQFAFFKTRIGLRNAFQDEMNQRGVSNTGDEEDKEVVLITLRRPLIYIQPLAVDKAILVWLNYRNAYEYWNEQRSCLNKEVLTATQQVFEKVPFGQLTSQLSSPHMGTLFLQLTVDDMGICLPLNPLPSAYNLGHRKSGHAQQSGLGDSTMGGESRGAVVVTLESTSISACSSGSLVSKGRFVGLCLRFADDFETSLDDWKPDAADSSLSNLCVVSEGTYEVCSRTIAQKQGGENAKWILNVQWQMEGVDIHLDTNVGKQLSALGHTLTTLTGAEEEEEEEGLGQPGGGIGTVPTDYDDSDDADRVDGTRASQESIGLRRTRHLPGDNLLQTFARNPSLDARQRSKLIEKEMNEQAKIINDLRSLGASHGTIEQEMRRLHELEAMVFKDFRRDMIQKLRRQSVRASSIKGKFGLGGAGTAGVVAGGSSALGLSSKKSGMTIPARPGTFRSHSFVGSSSPDHQQDIESSPDDSATLLTGAHTGSFESSPHSGPSRSTSLRVKGLGPRVTFSESHNICSTPSPSRQSSLISGGDSELSLGDIELSEGWQQQQQKQFLQESSQHSAPIDQSSWDEEMSKVELRRPHYQQSHSDYSDTTDGSVPLLSPYSSRDRGPVLSPGVTPVGGSTSPFTQKTQEPNIDFELDVKVLINSGKCVLHTKDPSKEEELKVKMKKERSVSGGIFDFPSSPNMARRGLGGGGGKQEPSSGKQVGVSISGTAMGVGGSNKLRLLYAGSCAGSGGSGTSGSGVAHLVDITIFHIPGLDVKVHYESKTLHEDIPLAPSPRLGPDQTHHLGTGAATHLHQQQHSSGRTKGGGIKKASLFAWMTLQSIPEETIISPHILEFLEQTLEPIPSPSLSQPTPSHGKSAATGGTGVYKL</sequence>
<protein>
    <recommendedName>
        <fullName evidence="7">Fragile site-associated protein C-terminal domain-containing protein</fullName>
    </recommendedName>
</protein>
<feature type="region of interest" description="Disordered" evidence="1">
    <location>
        <begin position="4059"/>
        <end position="4253"/>
    </location>
</feature>
<feature type="compositionally biased region" description="Low complexity" evidence="1">
    <location>
        <begin position="3318"/>
        <end position="3336"/>
    </location>
</feature>
<dbReference type="Pfam" id="PF25040">
    <property type="entry name" value="BLTP1_C"/>
    <property type="match status" value="4"/>
</dbReference>
<dbReference type="GO" id="GO:0048488">
    <property type="term" value="P:synaptic vesicle endocytosis"/>
    <property type="evidence" value="ECO:0007669"/>
    <property type="project" value="TreeGrafter"/>
</dbReference>
<feature type="domain" description="Bridge-like lipid transfer protein family member 1 middle region" evidence="3">
    <location>
        <begin position="1738"/>
        <end position="1912"/>
    </location>
</feature>
<feature type="domain" description="Bridge-like lipid transfer protein family member 1 middle region" evidence="3">
    <location>
        <begin position="3139"/>
        <end position="3453"/>
    </location>
</feature>
<feature type="compositionally biased region" description="Basic and acidic residues" evidence="1">
    <location>
        <begin position="109"/>
        <end position="120"/>
    </location>
</feature>
<accession>A0A8K0K8Z1</accession>
<feature type="compositionally biased region" description="Polar residues" evidence="1">
    <location>
        <begin position="4067"/>
        <end position="4078"/>
    </location>
</feature>
<feature type="compositionally biased region" description="Polar residues" evidence="1">
    <location>
        <begin position="848"/>
        <end position="860"/>
    </location>
</feature>
<feature type="compositionally biased region" description="Polar residues" evidence="1">
    <location>
        <begin position="1508"/>
        <end position="1519"/>
    </location>
</feature>
<proteinExistence type="predicted"/>
<feature type="region of interest" description="Disordered" evidence="1">
    <location>
        <begin position="3537"/>
        <end position="3583"/>
    </location>
</feature>
<evidence type="ECO:0000313" key="6">
    <source>
        <dbReference type="Proteomes" id="UP000792457"/>
    </source>
</evidence>
<feature type="domain" description="Bridge-like lipid transfer protein family member 1 C-terminal" evidence="4">
    <location>
        <begin position="3583"/>
        <end position="4033"/>
    </location>
</feature>
<feature type="region of interest" description="Disordered" evidence="1">
    <location>
        <begin position="842"/>
        <end position="968"/>
    </location>
</feature>
<feature type="compositionally biased region" description="Basic and acidic residues" evidence="1">
    <location>
        <begin position="2418"/>
        <end position="2428"/>
    </location>
</feature>
<feature type="region of interest" description="Disordered" evidence="1">
    <location>
        <begin position="2416"/>
        <end position="2435"/>
    </location>
</feature>
<comment type="caution">
    <text evidence="5">The sequence shown here is derived from an EMBL/GenBank/DDBJ whole genome shotgun (WGS) entry which is preliminary data.</text>
</comment>
<feature type="compositionally biased region" description="Basic and acidic residues" evidence="1">
    <location>
        <begin position="1820"/>
        <end position="1835"/>
    </location>
</feature>
<feature type="region of interest" description="Disordered" evidence="1">
    <location>
        <begin position="2446"/>
        <end position="2495"/>
    </location>
</feature>
<feature type="compositionally biased region" description="Polar residues" evidence="1">
    <location>
        <begin position="2063"/>
        <end position="2074"/>
    </location>
</feature>
<feature type="region of interest" description="Disordered" evidence="1">
    <location>
        <begin position="2155"/>
        <end position="2197"/>
    </location>
</feature>
<feature type="region of interest" description="Disordered" evidence="1">
    <location>
        <begin position="95"/>
        <end position="121"/>
    </location>
</feature>
<name>A0A8K0K8Z1_LADFU</name>
<evidence type="ECO:0008006" key="7">
    <source>
        <dbReference type="Google" id="ProtNLM"/>
    </source>
</evidence>
<keyword evidence="6" id="KW-1185">Reference proteome</keyword>
<dbReference type="EMBL" id="KZ308359">
    <property type="protein sequence ID" value="KAG8228088.1"/>
    <property type="molecule type" value="Genomic_DNA"/>
</dbReference>
<dbReference type="GO" id="GO:0098793">
    <property type="term" value="C:presynapse"/>
    <property type="evidence" value="ECO:0007669"/>
    <property type="project" value="GOC"/>
</dbReference>
<feature type="compositionally biased region" description="Gly residues" evidence="1">
    <location>
        <begin position="1971"/>
        <end position="1985"/>
    </location>
</feature>
<feature type="region of interest" description="Disordered" evidence="1">
    <location>
        <begin position="4467"/>
        <end position="4493"/>
    </location>
</feature>
<feature type="compositionally biased region" description="Gly residues" evidence="1">
    <location>
        <begin position="657"/>
        <end position="668"/>
    </location>
</feature>
<feature type="region of interest" description="Disordered" evidence="1">
    <location>
        <begin position="2514"/>
        <end position="2577"/>
    </location>
</feature>
<feature type="compositionally biased region" description="Low complexity" evidence="1">
    <location>
        <begin position="929"/>
        <end position="939"/>
    </location>
</feature>
<dbReference type="Proteomes" id="UP000792457">
    <property type="component" value="Unassembled WGS sequence"/>
</dbReference>
<feature type="region of interest" description="Disordered" evidence="1">
    <location>
        <begin position="1971"/>
        <end position="2003"/>
    </location>
</feature>
<feature type="compositionally biased region" description="Basic and acidic residues" evidence="1">
    <location>
        <begin position="1493"/>
        <end position="1507"/>
    </location>
</feature>
<organism evidence="5 6">
    <name type="scientific">Ladona fulva</name>
    <name type="common">Scarce chaser dragonfly</name>
    <name type="synonym">Libellula fulva</name>
    <dbReference type="NCBI Taxonomy" id="123851"/>
    <lineage>
        <taxon>Eukaryota</taxon>
        <taxon>Metazoa</taxon>
        <taxon>Ecdysozoa</taxon>
        <taxon>Arthropoda</taxon>
        <taxon>Hexapoda</taxon>
        <taxon>Insecta</taxon>
        <taxon>Pterygota</taxon>
        <taxon>Palaeoptera</taxon>
        <taxon>Odonata</taxon>
        <taxon>Epiprocta</taxon>
        <taxon>Anisoptera</taxon>
        <taxon>Libelluloidea</taxon>
        <taxon>Libellulidae</taxon>
        <taxon>Ladona</taxon>
    </lineage>
</organism>
<feature type="compositionally biased region" description="Polar residues" evidence="1">
    <location>
        <begin position="4127"/>
        <end position="4146"/>
    </location>
</feature>
<dbReference type="InterPro" id="IPR033616">
    <property type="entry name" value="BLTP1"/>
</dbReference>
<feature type="compositionally biased region" description="Polar residues" evidence="1">
    <location>
        <begin position="4240"/>
        <end position="4253"/>
    </location>
</feature>
<feature type="domain" description="Bridge-like lipid transfer protein family member 1 C-terminal" evidence="4">
    <location>
        <begin position="4428"/>
        <end position="4469"/>
    </location>
</feature>
<gene>
    <name evidence="5" type="ORF">J437_LFUL000087</name>
</gene>
<feature type="region of interest" description="Disordered" evidence="1">
    <location>
        <begin position="647"/>
        <end position="680"/>
    </location>
</feature>
<reference evidence="5" key="2">
    <citation type="submission" date="2017-10" db="EMBL/GenBank/DDBJ databases">
        <title>Ladona fulva Genome sequencing and assembly.</title>
        <authorList>
            <person name="Murali S."/>
            <person name="Richards S."/>
            <person name="Bandaranaike D."/>
            <person name="Bellair M."/>
            <person name="Blankenburg K."/>
            <person name="Chao H."/>
            <person name="Dinh H."/>
            <person name="Doddapaneni H."/>
            <person name="Dugan-Rocha S."/>
            <person name="Elkadiri S."/>
            <person name="Gnanaolivu R."/>
            <person name="Hernandez B."/>
            <person name="Skinner E."/>
            <person name="Javaid M."/>
            <person name="Lee S."/>
            <person name="Li M."/>
            <person name="Ming W."/>
            <person name="Munidasa M."/>
            <person name="Muniz J."/>
            <person name="Nguyen L."/>
            <person name="Hughes D."/>
            <person name="Osuji N."/>
            <person name="Pu L.-L."/>
            <person name="Puazo M."/>
            <person name="Qu C."/>
            <person name="Quiroz J."/>
            <person name="Raj R."/>
            <person name="Weissenberger G."/>
            <person name="Xin Y."/>
            <person name="Zou X."/>
            <person name="Han Y."/>
            <person name="Worley K."/>
            <person name="Muzny D."/>
            <person name="Gibbs R."/>
        </authorList>
    </citation>
    <scope>NUCLEOTIDE SEQUENCE</scope>
    <source>
        <strain evidence="5">Sampled in the wild</strain>
    </source>
</reference>
<feature type="compositionally biased region" description="Low complexity" evidence="1">
    <location>
        <begin position="4101"/>
        <end position="4115"/>
    </location>
</feature>
<feature type="compositionally biased region" description="Acidic residues" evidence="1">
    <location>
        <begin position="2547"/>
        <end position="2560"/>
    </location>
</feature>